<keyword evidence="5" id="KW-1185">Reference proteome</keyword>
<dbReference type="CDD" id="cd08249">
    <property type="entry name" value="enoyl_reductase_like"/>
    <property type="match status" value="1"/>
</dbReference>
<reference evidence="4 5" key="1">
    <citation type="journal article" date="2018" name="PLoS Pathog.">
        <title>Evolution of structural diversity of trichothecenes, a family of toxins produced by plant pathogenic and entomopathogenic fungi.</title>
        <authorList>
            <person name="Proctor R.H."/>
            <person name="McCormick S.P."/>
            <person name="Kim H.S."/>
            <person name="Cardoza R.E."/>
            <person name="Stanley A.M."/>
            <person name="Lindo L."/>
            <person name="Kelly A."/>
            <person name="Brown D.W."/>
            <person name="Lee T."/>
            <person name="Vaughan M.M."/>
            <person name="Alexander N.J."/>
            <person name="Busman M."/>
            <person name="Gutierrez S."/>
        </authorList>
    </citation>
    <scope>NUCLEOTIDE SEQUENCE [LARGE SCALE GENOMIC DNA]</scope>
    <source>
        <strain evidence="4 5">IBT 40837</strain>
    </source>
</reference>
<dbReference type="STRING" id="490622.A0A395NUD2"/>
<dbReference type="InterPro" id="IPR013154">
    <property type="entry name" value="ADH-like_N"/>
</dbReference>
<protein>
    <recommendedName>
        <fullName evidence="3">Enoyl reductase (ER) domain-containing protein</fullName>
    </recommendedName>
</protein>
<comment type="caution">
    <text evidence="4">The sequence shown here is derived from an EMBL/GenBank/DDBJ whole genome shotgun (WGS) entry which is preliminary data.</text>
</comment>
<dbReference type="InterPro" id="IPR011032">
    <property type="entry name" value="GroES-like_sf"/>
</dbReference>
<name>A0A395NUD2_TRIAR</name>
<comment type="similarity">
    <text evidence="1">Belongs to the zinc-containing alcohol dehydrogenase family.</text>
</comment>
<feature type="domain" description="Enoyl reductase (ER)" evidence="3">
    <location>
        <begin position="6"/>
        <end position="314"/>
    </location>
</feature>
<dbReference type="OrthoDB" id="9992527at2759"/>
<dbReference type="Pfam" id="PF00107">
    <property type="entry name" value="ADH_zinc_N"/>
    <property type="match status" value="1"/>
</dbReference>
<dbReference type="PANTHER" id="PTHR45348:SF2">
    <property type="entry name" value="ZINC-TYPE ALCOHOL DEHYDROGENASE-LIKE PROTEIN C2E1P3.01"/>
    <property type="match status" value="1"/>
</dbReference>
<proteinExistence type="inferred from homology"/>
<dbReference type="InterPro" id="IPR020843">
    <property type="entry name" value="ER"/>
</dbReference>
<dbReference type="AlphaFoldDB" id="A0A395NUD2"/>
<keyword evidence="2" id="KW-0560">Oxidoreductase</keyword>
<dbReference type="GO" id="GO:0016651">
    <property type="term" value="F:oxidoreductase activity, acting on NAD(P)H"/>
    <property type="evidence" value="ECO:0007669"/>
    <property type="project" value="InterPro"/>
</dbReference>
<dbReference type="Gene3D" id="3.90.180.10">
    <property type="entry name" value="Medium-chain alcohol dehydrogenases, catalytic domain"/>
    <property type="match status" value="1"/>
</dbReference>
<organism evidence="4 5">
    <name type="scientific">Trichoderma arundinaceum</name>
    <dbReference type="NCBI Taxonomy" id="490622"/>
    <lineage>
        <taxon>Eukaryota</taxon>
        <taxon>Fungi</taxon>
        <taxon>Dikarya</taxon>
        <taxon>Ascomycota</taxon>
        <taxon>Pezizomycotina</taxon>
        <taxon>Sordariomycetes</taxon>
        <taxon>Hypocreomycetidae</taxon>
        <taxon>Hypocreales</taxon>
        <taxon>Hypocreaceae</taxon>
        <taxon>Trichoderma</taxon>
    </lineage>
</organism>
<gene>
    <name evidence="4" type="ORF">TARUN_2598</name>
</gene>
<accession>A0A395NUD2</accession>
<evidence type="ECO:0000313" key="5">
    <source>
        <dbReference type="Proteomes" id="UP000266272"/>
    </source>
</evidence>
<evidence type="ECO:0000313" key="4">
    <source>
        <dbReference type="EMBL" id="RFU79625.1"/>
    </source>
</evidence>
<dbReference type="PANTHER" id="PTHR45348">
    <property type="entry name" value="HYPOTHETICAL OXIDOREDUCTASE (EUROFUNG)"/>
    <property type="match status" value="1"/>
</dbReference>
<dbReference type="Pfam" id="PF08240">
    <property type="entry name" value="ADH_N"/>
    <property type="match status" value="1"/>
</dbReference>
<dbReference type="InterPro" id="IPR047122">
    <property type="entry name" value="Trans-enoyl_RdTase-like"/>
</dbReference>
<dbReference type="Proteomes" id="UP000266272">
    <property type="component" value="Unassembled WGS sequence"/>
</dbReference>
<dbReference type="InterPro" id="IPR036291">
    <property type="entry name" value="NAD(P)-bd_dom_sf"/>
</dbReference>
<evidence type="ECO:0000256" key="2">
    <source>
        <dbReference type="ARBA" id="ARBA00023002"/>
    </source>
</evidence>
<sequence length="342" mass="37376">MVVKAGDPVIPGNRPIPSPGVNEVLVKVLIAGLNPHDQLIRDHAYFVGDNIPAPLAIDIVGTIFALGEHVKNFEVGDVVFGNGDPVSPNHMGTQEYTLLDADFMARVPSSITLDEATTLPLNALTMYIALFDASTLAIPSPLTPAGQKFDYSNISIAIIGGSSNCGMLALQLAKWAGFGTVVAIANKKKTDLLHEYGATSVIDRMLSDDFIESEVRKIVGDKLLHVCDAVNVTDQTLAVRLLSNTQKGIMVPLTHRARMDESKLSAKTSGYEIRKFVCRPVQKRELASTFWKAFPGLVEKGVIKPTEFSVIKGLDEEKINETLNQYRDYQYPRRCNVHVSDV</sequence>
<dbReference type="Gene3D" id="3.40.50.720">
    <property type="entry name" value="NAD(P)-binding Rossmann-like Domain"/>
    <property type="match status" value="1"/>
</dbReference>
<dbReference type="InterPro" id="IPR013149">
    <property type="entry name" value="ADH-like_C"/>
</dbReference>
<evidence type="ECO:0000256" key="1">
    <source>
        <dbReference type="ARBA" id="ARBA00008072"/>
    </source>
</evidence>
<evidence type="ECO:0000259" key="3">
    <source>
        <dbReference type="SMART" id="SM00829"/>
    </source>
</evidence>
<dbReference type="SUPFAM" id="SSF50129">
    <property type="entry name" value="GroES-like"/>
    <property type="match status" value="1"/>
</dbReference>
<dbReference type="EMBL" id="PXOA01000148">
    <property type="protein sequence ID" value="RFU79625.1"/>
    <property type="molecule type" value="Genomic_DNA"/>
</dbReference>
<dbReference type="SUPFAM" id="SSF51735">
    <property type="entry name" value="NAD(P)-binding Rossmann-fold domains"/>
    <property type="match status" value="1"/>
</dbReference>
<dbReference type="SMART" id="SM00829">
    <property type="entry name" value="PKS_ER"/>
    <property type="match status" value="1"/>
</dbReference>